<comment type="caution">
    <text evidence="1">The sequence shown here is derived from an EMBL/GenBank/DDBJ whole genome shotgun (WGS) entry which is preliminary data.</text>
</comment>
<evidence type="ECO:0000313" key="2">
    <source>
        <dbReference type="Proteomes" id="UP001289374"/>
    </source>
</evidence>
<dbReference type="PANTHER" id="PTHR11439:SF470">
    <property type="entry name" value="CYSTEINE-RICH RLK (RECEPTOR-LIKE PROTEIN KINASE) 8"/>
    <property type="match status" value="1"/>
</dbReference>
<reference evidence="1" key="2">
    <citation type="journal article" date="2024" name="Plant">
        <title>Genomic evolution and insights into agronomic trait innovations of Sesamum species.</title>
        <authorList>
            <person name="Miao H."/>
            <person name="Wang L."/>
            <person name="Qu L."/>
            <person name="Liu H."/>
            <person name="Sun Y."/>
            <person name="Le M."/>
            <person name="Wang Q."/>
            <person name="Wei S."/>
            <person name="Zheng Y."/>
            <person name="Lin W."/>
            <person name="Duan Y."/>
            <person name="Cao H."/>
            <person name="Xiong S."/>
            <person name="Wang X."/>
            <person name="Wei L."/>
            <person name="Li C."/>
            <person name="Ma Q."/>
            <person name="Ju M."/>
            <person name="Zhao R."/>
            <person name="Li G."/>
            <person name="Mu C."/>
            <person name="Tian Q."/>
            <person name="Mei H."/>
            <person name="Zhang T."/>
            <person name="Gao T."/>
            <person name="Zhang H."/>
        </authorList>
    </citation>
    <scope>NUCLEOTIDE SEQUENCE</scope>
    <source>
        <strain evidence="1">K16</strain>
    </source>
</reference>
<dbReference type="PANTHER" id="PTHR11439">
    <property type="entry name" value="GAG-POL-RELATED RETROTRANSPOSON"/>
    <property type="match status" value="1"/>
</dbReference>
<dbReference type="EMBL" id="JACGWL010000243">
    <property type="protein sequence ID" value="KAK4384250.1"/>
    <property type="molecule type" value="Genomic_DNA"/>
</dbReference>
<sequence>MQDRRKLGKALLSFWQQGLTDSDSIYEKSDEEIKNLKEALHEIKSLDISKESKLLLENVKRLIRRNYSENPLTWWDRNKIEAILKVIIKKHINLGLIESGVSAYNSPDFLEPRSFAQAQKHAEWREVMQLELDALEQNETWDTTPLPPRKHAIGSKWSLIHDVRQYLDHIFTIKDLGYANQECSYPLHPGIKLSADDDAPLKDPAQYRRLIGLILWKTKKQNTISCSSAEAKYRAMAVTVLALHITANSVFHERTKYLDIDCHLVRDKYKESFILSSHASSHDQLADVFTKFLLVRRFVELTSKLGLVDLHHAPAWEGLLK</sequence>
<reference evidence="1" key="1">
    <citation type="submission" date="2020-06" db="EMBL/GenBank/DDBJ databases">
        <authorList>
            <person name="Li T."/>
            <person name="Hu X."/>
            <person name="Zhang T."/>
            <person name="Song X."/>
            <person name="Zhang H."/>
            <person name="Dai N."/>
            <person name="Sheng W."/>
            <person name="Hou X."/>
            <person name="Wei L."/>
        </authorList>
    </citation>
    <scope>NUCLEOTIDE SEQUENCE</scope>
    <source>
        <strain evidence="1">K16</strain>
        <tissue evidence="1">Leaf</tissue>
    </source>
</reference>
<dbReference type="Proteomes" id="UP001289374">
    <property type="component" value="Unassembled WGS sequence"/>
</dbReference>
<name>A0AAE1W185_9LAMI</name>
<gene>
    <name evidence="1" type="ORF">Sango_3079500</name>
</gene>
<accession>A0AAE1W185</accession>
<dbReference type="CDD" id="cd09272">
    <property type="entry name" value="RNase_HI_RT_Ty1"/>
    <property type="match status" value="1"/>
</dbReference>
<keyword evidence="2" id="KW-1185">Reference proteome</keyword>
<organism evidence="1 2">
    <name type="scientific">Sesamum angolense</name>
    <dbReference type="NCBI Taxonomy" id="2727404"/>
    <lineage>
        <taxon>Eukaryota</taxon>
        <taxon>Viridiplantae</taxon>
        <taxon>Streptophyta</taxon>
        <taxon>Embryophyta</taxon>
        <taxon>Tracheophyta</taxon>
        <taxon>Spermatophyta</taxon>
        <taxon>Magnoliopsida</taxon>
        <taxon>eudicotyledons</taxon>
        <taxon>Gunneridae</taxon>
        <taxon>Pentapetalae</taxon>
        <taxon>asterids</taxon>
        <taxon>lamiids</taxon>
        <taxon>Lamiales</taxon>
        <taxon>Pedaliaceae</taxon>
        <taxon>Sesamum</taxon>
    </lineage>
</organism>
<proteinExistence type="predicted"/>
<evidence type="ECO:0000313" key="1">
    <source>
        <dbReference type="EMBL" id="KAK4384250.1"/>
    </source>
</evidence>
<dbReference type="AlphaFoldDB" id="A0AAE1W185"/>
<protein>
    <submittedName>
        <fullName evidence="1">Uncharacterized protein</fullName>
    </submittedName>
</protein>